<keyword evidence="2" id="KW-0547">Nucleotide-binding</keyword>
<dbReference type="GO" id="GO:0004798">
    <property type="term" value="F:dTMP kinase activity"/>
    <property type="evidence" value="ECO:0007669"/>
    <property type="project" value="TreeGrafter"/>
</dbReference>
<evidence type="ECO:0000256" key="2">
    <source>
        <dbReference type="ARBA" id="ARBA00022741"/>
    </source>
</evidence>
<keyword evidence="3" id="KW-0067">ATP-binding</keyword>
<feature type="domain" description="Thymidylate kinase-like" evidence="4">
    <location>
        <begin position="60"/>
        <end position="136"/>
    </location>
</feature>
<evidence type="ECO:0000256" key="1">
    <source>
        <dbReference type="ARBA" id="ARBA00009776"/>
    </source>
</evidence>
<gene>
    <name evidence="6" type="primary">LOC108743843</name>
</gene>
<accession>A0A1W4XRA6</accession>
<evidence type="ECO:0000313" key="6">
    <source>
        <dbReference type="RefSeq" id="XP_018334940.1"/>
    </source>
</evidence>
<organism evidence="5 6">
    <name type="scientific">Agrilus planipennis</name>
    <name type="common">Emerald ash borer</name>
    <name type="synonym">Agrilus marcopoli</name>
    <dbReference type="NCBI Taxonomy" id="224129"/>
    <lineage>
        <taxon>Eukaryota</taxon>
        <taxon>Metazoa</taxon>
        <taxon>Ecdysozoa</taxon>
        <taxon>Arthropoda</taxon>
        <taxon>Hexapoda</taxon>
        <taxon>Insecta</taxon>
        <taxon>Pterygota</taxon>
        <taxon>Neoptera</taxon>
        <taxon>Endopterygota</taxon>
        <taxon>Coleoptera</taxon>
        <taxon>Polyphaga</taxon>
        <taxon>Elateriformia</taxon>
        <taxon>Buprestoidea</taxon>
        <taxon>Buprestidae</taxon>
        <taxon>Agrilinae</taxon>
        <taxon>Agrilus</taxon>
    </lineage>
</organism>
<reference evidence="6" key="1">
    <citation type="submission" date="2025-08" db="UniProtKB">
        <authorList>
            <consortium name="RefSeq"/>
        </authorList>
    </citation>
    <scope>IDENTIFICATION</scope>
    <source>
        <tissue evidence="6">Entire body</tissue>
    </source>
</reference>
<dbReference type="GO" id="GO:0004550">
    <property type="term" value="F:nucleoside diphosphate kinase activity"/>
    <property type="evidence" value="ECO:0007669"/>
    <property type="project" value="TreeGrafter"/>
</dbReference>
<proteinExistence type="inferred from homology"/>
<dbReference type="InParanoid" id="A0A1W4XRA6"/>
<dbReference type="KEGG" id="apln:108743843"/>
<evidence type="ECO:0000256" key="3">
    <source>
        <dbReference type="ARBA" id="ARBA00022840"/>
    </source>
</evidence>
<sequence>MAMIFHKFEEVRNLLNDPKYRHLEPVNKLWDIYNTVKNAKKDTLNQNEGENLRKHPLIVIEGLDGSGKTTITYKLAEKIKAALYRTPPLCTDGLRGSFDDCKPLRRVFYAMGNYIAAEEIKKLLEEKPVVLDRYLTNA</sequence>
<dbReference type="AlphaFoldDB" id="A0A1W4XRA6"/>
<dbReference type="Proteomes" id="UP000192223">
    <property type="component" value="Unplaced"/>
</dbReference>
<dbReference type="GO" id="GO:0006233">
    <property type="term" value="P:dTDP biosynthetic process"/>
    <property type="evidence" value="ECO:0007669"/>
    <property type="project" value="TreeGrafter"/>
</dbReference>
<dbReference type="GeneID" id="108743843"/>
<dbReference type="GO" id="GO:0006227">
    <property type="term" value="P:dUDP biosynthetic process"/>
    <property type="evidence" value="ECO:0007669"/>
    <property type="project" value="TreeGrafter"/>
</dbReference>
<evidence type="ECO:0000313" key="5">
    <source>
        <dbReference type="Proteomes" id="UP000192223"/>
    </source>
</evidence>
<name>A0A1W4XRA6_AGRPL</name>
<protein>
    <submittedName>
        <fullName evidence="6">UMP-CMP kinase 2, mitochondrial-like</fullName>
    </submittedName>
</protein>
<comment type="similarity">
    <text evidence="1">Belongs to the thymidylate kinase family.</text>
</comment>
<dbReference type="GO" id="GO:0005739">
    <property type="term" value="C:mitochondrion"/>
    <property type="evidence" value="ECO:0007669"/>
    <property type="project" value="TreeGrafter"/>
</dbReference>
<dbReference type="InterPro" id="IPR027417">
    <property type="entry name" value="P-loop_NTPase"/>
</dbReference>
<dbReference type="InterPro" id="IPR039430">
    <property type="entry name" value="Thymidylate_kin-like_dom"/>
</dbReference>
<dbReference type="PANTHER" id="PTHR10344:SF4">
    <property type="entry name" value="UMP-CMP KINASE 2, MITOCHONDRIAL"/>
    <property type="match status" value="1"/>
</dbReference>
<dbReference type="Gene3D" id="3.40.50.300">
    <property type="entry name" value="P-loop containing nucleotide triphosphate hydrolases"/>
    <property type="match status" value="1"/>
</dbReference>
<dbReference type="GO" id="GO:0006235">
    <property type="term" value="P:dTTP biosynthetic process"/>
    <property type="evidence" value="ECO:0007669"/>
    <property type="project" value="TreeGrafter"/>
</dbReference>
<dbReference type="GO" id="GO:0005524">
    <property type="term" value="F:ATP binding"/>
    <property type="evidence" value="ECO:0007669"/>
    <property type="project" value="UniProtKB-KW"/>
</dbReference>
<dbReference type="OrthoDB" id="425602at2759"/>
<dbReference type="STRING" id="224129.A0A1W4XRA6"/>
<dbReference type="Pfam" id="PF02223">
    <property type="entry name" value="Thymidylate_kin"/>
    <property type="match status" value="1"/>
</dbReference>
<dbReference type="SUPFAM" id="SSF52540">
    <property type="entry name" value="P-loop containing nucleoside triphosphate hydrolases"/>
    <property type="match status" value="1"/>
</dbReference>
<keyword evidence="5" id="KW-1185">Reference proteome</keyword>
<evidence type="ECO:0000259" key="4">
    <source>
        <dbReference type="Pfam" id="PF02223"/>
    </source>
</evidence>
<dbReference type="RefSeq" id="XP_018334940.1">
    <property type="nucleotide sequence ID" value="XM_018479438.2"/>
</dbReference>
<dbReference type="PANTHER" id="PTHR10344">
    <property type="entry name" value="THYMIDYLATE KINASE"/>
    <property type="match status" value="1"/>
</dbReference>